<gene>
    <name evidence="2" type="ORF">A2257_04445</name>
</gene>
<reference evidence="2 3" key="1">
    <citation type="journal article" date="2016" name="Nat. Commun.">
        <title>Thousands of microbial genomes shed light on interconnected biogeochemical processes in an aquifer system.</title>
        <authorList>
            <person name="Anantharaman K."/>
            <person name="Brown C.T."/>
            <person name="Hug L.A."/>
            <person name="Sharon I."/>
            <person name="Castelle C.J."/>
            <person name="Probst A.J."/>
            <person name="Thomas B.C."/>
            <person name="Singh A."/>
            <person name="Wilkins M.J."/>
            <person name="Karaoz U."/>
            <person name="Brodie E.L."/>
            <person name="Williams K.H."/>
            <person name="Hubbard S.S."/>
            <person name="Banfield J.F."/>
        </authorList>
    </citation>
    <scope>NUCLEOTIDE SEQUENCE [LARGE SCALE GENOMIC DNA]</scope>
</reference>
<evidence type="ECO:0000313" key="2">
    <source>
        <dbReference type="EMBL" id="OGF20576.1"/>
    </source>
</evidence>
<name>A0A1F5S1Q6_9BACT</name>
<dbReference type="Proteomes" id="UP000177407">
    <property type="component" value="Unassembled WGS sequence"/>
</dbReference>
<proteinExistence type="predicted"/>
<feature type="domain" description="DUF1508" evidence="1">
    <location>
        <begin position="18"/>
        <end position="67"/>
    </location>
</feature>
<accession>A0A1F5S1Q6</accession>
<dbReference type="InterPro" id="IPR010879">
    <property type="entry name" value="DUF1508"/>
</dbReference>
<dbReference type="SUPFAM" id="SSF160113">
    <property type="entry name" value="YegP-like"/>
    <property type="match status" value="1"/>
</dbReference>
<dbReference type="InterPro" id="IPR036913">
    <property type="entry name" value="YegP-like_sf"/>
</dbReference>
<dbReference type="Pfam" id="PF07411">
    <property type="entry name" value="DUF1508"/>
    <property type="match status" value="1"/>
</dbReference>
<protein>
    <recommendedName>
        <fullName evidence="1">DUF1508 domain-containing protein</fullName>
    </recommendedName>
</protein>
<sequence>MKVIKVNLFMAKFQLSKDRAGYFYWILKSDENGKTIAKSSESYNSKKGASDSIAWVRTNAKTAKLEDLS</sequence>
<evidence type="ECO:0000313" key="3">
    <source>
        <dbReference type="Proteomes" id="UP000177407"/>
    </source>
</evidence>
<comment type="caution">
    <text evidence="2">The sequence shown here is derived from an EMBL/GenBank/DDBJ whole genome shotgun (WGS) entry which is preliminary data.</text>
</comment>
<evidence type="ECO:0000259" key="1">
    <source>
        <dbReference type="Pfam" id="PF07411"/>
    </source>
</evidence>
<dbReference type="Gene3D" id="3.30.160.160">
    <property type="entry name" value="YegP-like"/>
    <property type="match status" value="1"/>
</dbReference>
<dbReference type="EMBL" id="MFGA01000023">
    <property type="protein sequence ID" value="OGF20576.1"/>
    <property type="molecule type" value="Genomic_DNA"/>
</dbReference>
<organism evidence="2 3">
    <name type="scientific">Candidatus Falkowbacteria bacterium RIFOXYA2_FULL_38_12</name>
    <dbReference type="NCBI Taxonomy" id="1797993"/>
    <lineage>
        <taxon>Bacteria</taxon>
        <taxon>Candidatus Falkowiibacteriota</taxon>
    </lineage>
</organism>
<dbReference type="AlphaFoldDB" id="A0A1F5S1Q6"/>